<dbReference type="RefSeq" id="WP_323262523.1">
    <property type="nucleotide sequence ID" value="NZ_JAYGIE010000085.1"/>
</dbReference>
<protein>
    <submittedName>
        <fullName evidence="1">DUF4926 domain-containing protein</fullName>
    </submittedName>
</protein>
<keyword evidence="2" id="KW-1185">Reference proteome</keyword>
<evidence type="ECO:0000313" key="2">
    <source>
        <dbReference type="Proteomes" id="UP001301388"/>
    </source>
</evidence>
<name>A0ABU5TNT4_9CYAN</name>
<dbReference type="EMBL" id="JAYGIE010000085">
    <property type="protein sequence ID" value="MEA5479233.1"/>
    <property type="molecule type" value="Genomic_DNA"/>
</dbReference>
<reference evidence="1 2" key="1">
    <citation type="submission" date="2023-12" db="EMBL/GenBank/DDBJ databases">
        <title>Baltic Sea Cyanobacteria.</title>
        <authorList>
            <person name="Delbaje E."/>
            <person name="Fewer D.P."/>
            <person name="Shishido T.K."/>
        </authorList>
    </citation>
    <scope>NUCLEOTIDE SEQUENCE [LARGE SCALE GENOMIC DNA]</scope>
    <source>
        <strain evidence="1 2">UHCC 0370</strain>
    </source>
</reference>
<dbReference type="InterPro" id="IPR032568">
    <property type="entry name" value="DUF4926"/>
</dbReference>
<organism evidence="1 2">
    <name type="scientific">Pseudanabaena galeata UHCC 0370</name>
    <dbReference type="NCBI Taxonomy" id="3110310"/>
    <lineage>
        <taxon>Bacteria</taxon>
        <taxon>Bacillati</taxon>
        <taxon>Cyanobacteriota</taxon>
        <taxon>Cyanophyceae</taxon>
        <taxon>Pseudanabaenales</taxon>
        <taxon>Pseudanabaenaceae</taxon>
        <taxon>Pseudanabaena</taxon>
    </lineage>
</organism>
<dbReference type="Proteomes" id="UP001301388">
    <property type="component" value="Unassembled WGS sequence"/>
</dbReference>
<sequence length="223" mass="24539">MLTLTKLNLFDIVALKTDLPQHRLQSGQVGTIVEILAPEVYEIEFSDDDGQTYATQALNANQLLKLHYKPMSNNIHQYGSGDNIAGDKVIGDKIGTQFNNHLQGANIANFANEVKDNAQQNATNFNQTSGASIAELLQLITNLRQTAAQFPLDVREELIIDVEDVEIEIQKPAPERNIHKLKKRLLALFTAATVTFGAIAGTTDFANNVLEISSKLGIELIKK</sequence>
<accession>A0ABU5TNT4</accession>
<dbReference type="Pfam" id="PF16277">
    <property type="entry name" value="DUF4926"/>
    <property type="match status" value="1"/>
</dbReference>
<proteinExistence type="predicted"/>
<comment type="caution">
    <text evidence="1">The sequence shown here is derived from an EMBL/GenBank/DDBJ whole genome shotgun (WGS) entry which is preliminary data.</text>
</comment>
<evidence type="ECO:0000313" key="1">
    <source>
        <dbReference type="EMBL" id="MEA5479233.1"/>
    </source>
</evidence>
<gene>
    <name evidence="1" type="ORF">VB774_16550</name>
</gene>